<dbReference type="AlphaFoldDB" id="A0A1I7XQH7"/>
<protein>
    <submittedName>
        <fullName evidence="4">DH domain-containing protein</fullName>
    </submittedName>
</protein>
<dbReference type="SMART" id="SM00325">
    <property type="entry name" value="RhoGEF"/>
    <property type="match status" value="1"/>
</dbReference>
<dbReference type="InterPro" id="IPR055230">
    <property type="entry name" value="PH_Tiam1/2"/>
</dbReference>
<dbReference type="SUPFAM" id="SSF48065">
    <property type="entry name" value="DBL homology domain (DH-domain)"/>
    <property type="match status" value="1"/>
</dbReference>
<dbReference type="InterPro" id="IPR043537">
    <property type="entry name" value="Tiam1/Tiam2/Sif"/>
</dbReference>
<dbReference type="InterPro" id="IPR011993">
    <property type="entry name" value="PH-like_dom_sf"/>
</dbReference>
<dbReference type="InterPro" id="IPR035899">
    <property type="entry name" value="DBL_dom_sf"/>
</dbReference>
<dbReference type="GO" id="GO:0005085">
    <property type="term" value="F:guanyl-nucleotide exchange factor activity"/>
    <property type="evidence" value="ECO:0007669"/>
    <property type="project" value="InterPro"/>
</dbReference>
<feature type="region of interest" description="Disordered" evidence="1">
    <location>
        <begin position="585"/>
        <end position="612"/>
    </location>
</feature>
<feature type="domain" description="DH" evidence="2">
    <location>
        <begin position="232"/>
        <end position="440"/>
    </location>
</feature>
<dbReference type="GO" id="GO:0007264">
    <property type="term" value="P:small GTPase-mediated signal transduction"/>
    <property type="evidence" value="ECO:0007669"/>
    <property type="project" value="InterPro"/>
</dbReference>
<dbReference type="PROSITE" id="PS50010">
    <property type="entry name" value="DH_2"/>
    <property type="match status" value="1"/>
</dbReference>
<dbReference type="PANTHER" id="PTHR46001:SF3">
    <property type="entry name" value="PROTEIN STILL LIFE, ISOFORM SIF TYPE 1"/>
    <property type="match status" value="1"/>
</dbReference>
<dbReference type="Gene3D" id="2.30.29.30">
    <property type="entry name" value="Pleckstrin-homology domain (PH domain)/Phosphotyrosine-binding domain (PTB)"/>
    <property type="match status" value="1"/>
</dbReference>
<dbReference type="PANTHER" id="PTHR46001">
    <property type="entry name" value="TIAM (MAMMALIAN TUMOR INVASION AND METASTASIS FACTOR) HOMOLOG"/>
    <property type="match status" value="1"/>
</dbReference>
<proteinExistence type="predicted"/>
<organism evidence="3 4">
    <name type="scientific">Heterorhabditis bacteriophora</name>
    <name type="common">Entomopathogenic nematode worm</name>
    <dbReference type="NCBI Taxonomy" id="37862"/>
    <lineage>
        <taxon>Eukaryota</taxon>
        <taxon>Metazoa</taxon>
        <taxon>Ecdysozoa</taxon>
        <taxon>Nematoda</taxon>
        <taxon>Chromadorea</taxon>
        <taxon>Rhabditida</taxon>
        <taxon>Rhabditina</taxon>
        <taxon>Rhabditomorpha</taxon>
        <taxon>Strongyloidea</taxon>
        <taxon>Heterorhabditidae</taxon>
        <taxon>Heterorhabditis</taxon>
    </lineage>
</organism>
<accession>A0A1I7XQH7</accession>
<dbReference type="WBParaSite" id="Hba_20047">
    <property type="protein sequence ID" value="Hba_20047"/>
    <property type="gene ID" value="Hba_20047"/>
</dbReference>
<name>A0A1I7XQH7_HETBA</name>
<keyword evidence="3" id="KW-1185">Reference proteome</keyword>
<dbReference type="Proteomes" id="UP000095283">
    <property type="component" value="Unplaced"/>
</dbReference>
<evidence type="ECO:0000313" key="4">
    <source>
        <dbReference type="WBParaSite" id="Hba_20047"/>
    </source>
</evidence>
<sequence length="612" mass="69492">MFVDSSNGYIIDVAAEIILPVRDLILPESPLASLFLIYSNMYNFRMWRKPVDVRVNDLKALCASTLDDILMTCPSSSADSIIPIGLPNGKTTVVTHNSTVPEELLSKVCAKLAVQCLLILIYLYKFIIYQVDLFEMIHTQKEGWKLALKEEYEVEKKQGKLGLTIYAYKDNGLIKAEVRGIAPYAPGGSAMGDAVISVDGMLISQQHLKEKTRLRDMIPPPCEESRIKLEEKLLRGIDELVQTEKKYVDDLKEFANIIQYFLGILLITDKFHIVNKIIDRFLCIRSVLDIMESAQRLEKMQVTFLDALEEAVGDIATGDLNKRPQIRVGIKDSVIRVCALFVNRCSEFKIYAEYAAAYFRLQQEIPIRKDIMASLEAANSSKEQHCSYESKMIKPIQRLVQYPLLLRAIQAGCEKGSLEARQVEAALYKMQTLAEYVNEMQRIHEQYAPHIDNVRRANVSMFKEKGLRIDIRDLVIFAHIRWLNGEKAVQDYVVFVFHTVILLLPGNIRRDCKSKWIRILPINEVEVEDSKKNEAVLVIIHVAFKEPNGHLSQGNPDAVYEIACCQSKLKQQLIKSIKRARANFSENRRPLSGSSLSDGGYGSDPAKERKSS</sequence>
<evidence type="ECO:0000259" key="2">
    <source>
        <dbReference type="PROSITE" id="PS50010"/>
    </source>
</evidence>
<dbReference type="InterPro" id="IPR000219">
    <property type="entry name" value="DH_dom"/>
</dbReference>
<evidence type="ECO:0000313" key="3">
    <source>
        <dbReference type="Proteomes" id="UP000095283"/>
    </source>
</evidence>
<reference evidence="4" key="1">
    <citation type="submission" date="2016-11" db="UniProtKB">
        <authorList>
            <consortium name="WormBaseParasite"/>
        </authorList>
    </citation>
    <scope>IDENTIFICATION</scope>
</reference>
<dbReference type="Gene3D" id="1.20.900.10">
    <property type="entry name" value="Dbl homology (DH) domain"/>
    <property type="match status" value="1"/>
</dbReference>
<evidence type="ECO:0000256" key="1">
    <source>
        <dbReference type="SAM" id="MobiDB-lite"/>
    </source>
</evidence>
<dbReference type="Pfam" id="PF23014">
    <property type="entry name" value="PH_Tiam1"/>
    <property type="match status" value="1"/>
</dbReference>
<dbReference type="Pfam" id="PF00621">
    <property type="entry name" value="RhoGEF"/>
    <property type="match status" value="1"/>
</dbReference>